<evidence type="ECO:0000313" key="1">
    <source>
        <dbReference type="EMBL" id="GEN54604.1"/>
    </source>
</evidence>
<name>A0A511WTV8_9BACI</name>
<evidence type="ECO:0000313" key="2">
    <source>
        <dbReference type="Proteomes" id="UP000321886"/>
    </source>
</evidence>
<accession>A0A511WTV8</accession>
<dbReference type="EMBL" id="BJYD01000026">
    <property type="protein sequence ID" value="GEN54604.1"/>
    <property type="molecule type" value="Genomic_DNA"/>
</dbReference>
<protein>
    <submittedName>
        <fullName evidence="1">Uncharacterized protein</fullName>
    </submittedName>
</protein>
<dbReference type="Proteomes" id="UP000321886">
    <property type="component" value="Unassembled WGS sequence"/>
</dbReference>
<proteinExistence type="predicted"/>
<gene>
    <name evidence="1" type="ORF">HFA01_28660</name>
</gene>
<sequence>MGDLIPFNPTGRKELDDVILEFLMHREKMSNAKSRAEMEYHYNMALWVLEEARSKKED</sequence>
<reference evidence="1 2" key="1">
    <citation type="submission" date="2019-07" db="EMBL/GenBank/DDBJ databases">
        <title>Whole genome shotgun sequence of Halobacillus faecis NBRC 103569.</title>
        <authorList>
            <person name="Hosoyama A."/>
            <person name="Uohara A."/>
            <person name="Ohji S."/>
            <person name="Ichikawa N."/>
        </authorList>
    </citation>
    <scope>NUCLEOTIDE SEQUENCE [LARGE SCALE GENOMIC DNA]</scope>
    <source>
        <strain evidence="1 2">NBRC 103569</strain>
    </source>
</reference>
<dbReference type="RefSeq" id="WP_167506251.1">
    <property type="nucleotide sequence ID" value="NZ_BJYD01000026.1"/>
</dbReference>
<organism evidence="1 2">
    <name type="scientific">Halobacillus faecis</name>
    <dbReference type="NCBI Taxonomy" id="360184"/>
    <lineage>
        <taxon>Bacteria</taxon>
        <taxon>Bacillati</taxon>
        <taxon>Bacillota</taxon>
        <taxon>Bacilli</taxon>
        <taxon>Bacillales</taxon>
        <taxon>Bacillaceae</taxon>
        <taxon>Halobacillus</taxon>
    </lineage>
</organism>
<keyword evidence="2" id="KW-1185">Reference proteome</keyword>
<dbReference type="AlphaFoldDB" id="A0A511WTV8"/>
<comment type="caution">
    <text evidence="1">The sequence shown here is derived from an EMBL/GenBank/DDBJ whole genome shotgun (WGS) entry which is preliminary data.</text>
</comment>